<sequence length="504" mass="52926">MDGPGEILRAAARGFGARPALVTATRTLSFAELDALSDRVAAWLTARGVRAGQPVSLYAQNRWEWVVAYHGALRAGAVVNPVNVMLTPEELAFVLRDCGAAAVFTSAEQAAAVVELTRDLPDPVTVVAFGQAAGAVAFDEVLACDGPVPDITVDPAAPSTIGYTSGTTGHPKGAVQSHRAVLLNCALTATMHGRTSDDVVVTALPAPHVYGNVVINGTFLVGGTVVLMERFDPAQALRLIGEHRATLFEGVPAMYATMLASPALESADLSSLTRCTVGGQTIPLSTIRRWQDRSGAPLIELWGMTEIAGLGTTHALHSPPVPGSIGVSLPGIEIRVSDLEDPSRDAPRGEPGELMVRGPIVMIGYHGNPEATAETIEPDGWLHTGDIATMDDTGHVFVVDRRKDMIITGGYNVYPAEIERVLAAHPAVGQVAAGPVPDPVRGELACAYVVLAPGAAVTEEELIAFAGGSLAAYKRPRLVRFVDALPATSTGKIMRRELIKQFDA</sequence>
<name>A0A7G7MCX4_9PSEU</name>
<evidence type="ECO:0000313" key="3">
    <source>
        <dbReference type="EMBL" id="QNG50635.1"/>
    </source>
</evidence>
<dbReference type="InterPro" id="IPR045851">
    <property type="entry name" value="AMP-bd_C_sf"/>
</dbReference>
<protein>
    <submittedName>
        <fullName evidence="3">AMP-binding protein</fullName>
    </submittedName>
</protein>
<keyword evidence="4" id="KW-1185">Reference proteome</keyword>
<dbReference type="EMBL" id="CP060131">
    <property type="protein sequence ID" value="QNG50635.1"/>
    <property type="molecule type" value="Genomic_DNA"/>
</dbReference>
<accession>A0A7G7MCX4</accession>
<dbReference type="Gene3D" id="3.30.300.30">
    <property type="match status" value="1"/>
</dbReference>
<organism evidence="3 4">
    <name type="scientific">Pseudonocardia petroleophila</name>
    <dbReference type="NCBI Taxonomy" id="37331"/>
    <lineage>
        <taxon>Bacteria</taxon>
        <taxon>Bacillati</taxon>
        <taxon>Actinomycetota</taxon>
        <taxon>Actinomycetes</taxon>
        <taxon>Pseudonocardiales</taxon>
        <taxon>Pseudonocardiaceae</taxon>
        <taxon>Pseudonocardia</taxon>
    </lineage>
</organism>
<evidence type="ECO:0000259" key="1">
    <source>
        <dbReference type="Pfam" id="PF00501"/>
    </source>
</evidence>
<proteinExistence type="predicted"/>
<feature type="domain" description="AMP-dependent synthetase/ligase" evidence="1">
    <location>
        <begin position="9"/>
        <end position="366"/>
    </location>
</feature>
<feature type="domain" description="AMP-binding enzyme C-terminal" evidence="2">
    <location>
        <begin position="417"/>
        <end position="492"/>
    </location>
</feature>
<dbReference type="PROSITE" id="PS00455">
    <property type="entry name" value="AMP_BINDING"/>
    <property type="match status" value="1"/>
</dbReference>
<dbReference type="Proteomes" id="UP000515728">
    <property type="component" value="Chromosome"/>
</dbReference>
<gene>
    <name evidence="3" type="ORF">H6H00_20720</name>
</gene>
<dbReference type="InterPro" id="IPR000873">
    <property type="entry name" value="AMP-dep_synth/lig_dom"/>
</dbReference>
<dbReference type="Gene3D" id="3.40.50.12780">
    <property type="entry name" value="N-terminal domain of ligase-like"/>
    <property type="match status" value="1"/>
</dbReference>
<dbReference type="GO" id="GO:0016877">
    <property type="term" value="F:ligase activity, forming carbon-sulfur bonds"/>
    <property type="evidence" value="ECO:0007669"/>
    <property type="project" value="UniProtKB-ARBA"/>
</dbReference>
<dbReference type="RefSeq" id="WP_185717397.1">
    <property type="nucleotide sequence ID" value="NZ_BAAAWI010000001.1"/>
</dbReference>
<dbReference type="InterPro" id="IPR020845">
    <property type="entry name" value="AMP-binding_CS"/>
</dbReference>
<dbReference type="SUPFAM" id="SSF56801">
    <property type="entry name" value="Acetyl-CoA synthetase-like"/>
    <property type="match status" value="1"/>
</dbReference>
<dbReference type="Pfam" id="PF13193">
    <property type="entry name" value="AMP-binding_C"/>
    <property type="match status" value="1"/>
</dbReference>
<dbReference type="AlphaFoldDB" id="A0A7G7MCX4"/>
<dbReference type="InterPro" id="IPR050237">
    <property type="entry name" value="ATP-dep_AMP-bd_enzyme"/>
</dbReference>
<reference evidence="3 4" key="1">
    <citation type="submission" date="2020-08" db="EMBL/GenBank/DDBJ databases">
        <authorList>
            <person name="Mo P."/>
        </authorList>
    </citation>
    <scope>NUCLEOTIDE SEQUENCE [LARGE SCALE GENOMIC DNA]</scope>
    <source>
        <strain evidence="3 4">CGMCC 4.1532</strain>
    </source>
</reference>
<dbReference type="PANTHER" id="PTHR43767">
    <property type="entry name" value="LONG-CHAIN-FATTY-ACID--COA LIGASE"/>
    <property type="match status" value="1"/>
</dbReference>
<evidence type="ECO:0000313" key="4">
    <source>
        <dbReference type="Proteomes" id="UP000515728"/>
    </source>
</evidence>
<dbReference type="InterPro" id="IPR025110">
    <property type="entry name" value="AMP-bd_C"/>
</dbReference>
<dbReference type="PANTHER" id="PTHR43767:SF12">
    <property type="entry name" value="AMP-DEPENDENT SYNTHETASE AND LIGASE"/>
    <property type="match status" value="1"/>
</dbReference>
<dbReference type="KEGG" id="ppel:H6H00_20720"/>
<dbReference type="InterPro" id="IPR042099">
    <property type="entry name" value="ANL_N_sf"/>
</dbReference>
<evidence type="ECO:0000259" key="2">
    <source>
        <dbReference type="Pfam" id="PF13193"/>
    </source>
</evidence>
<dbReference type="Pfam" id="PF00501">
    <property type="entry name" value="AMP-binding"/>
    <property type="match status" value="1"/>
</dbReference>